<feature type="compositionally biased region" description="Polar residues" evidence="7">
    <location>
        <begin position="277"/>
        <end position="287"/>
    </location>
</feature>
<dbReference type="FunFam" id="1.10.10.60:FF:000010">
    <property type="entry name" value="Transcriptional activator Myb isoform A"/>
    <property type="match status" value="1"/>
</dbReference>
<feature type="domain" description="HTH myb-type" evidence="10">
    <location>
        <begin position="43"/>
        <end position="94"/>
    </location>
</feature>
<feature type="domain" description="Myb-like" evidence="8">
    <location>
        <begin position="43"/>
        <end position="94"/>
    </location>
</feature>
<feature type="domain" description="SANT" evidence="9">
    <location>
        <begin position="150"/>
        <end position="185"/>
    </location>
</feature>
<keyword evidence="5" id="KW-0804">Transcription</keyword>
<dbReference type="EMBL" id="OIVN01002391">
    <property type="protein sequence ID" value="SPD03227.1"/>
    <property type="molecule type" value="Genomic_DNA"/>
</dbReference>
<dbReference type="Pfam" id="PF00249">
    <property type="entry name" value="Myb_DNA-binding"/>
    <property type="match status" value="1"/>
</dbReference>
<dbReference type="Pfam" id="PF13921">
    <property type="entry name" value="Myb_DNA-bind_6"/>
    <property type="match status" value="1"/>
</dbReference>
<evidence type="ECO:0000256" key="2">
    <source>
        <dbReference type="ARBA" id="ARBA00022737"/>
    </source>
</evidence>
<keyword evidence="6" id="KW-0539">Nucleus</keyword>
<evidence type="ECO:0000256" key="6">
    <source>
        <dbReference type="ARBA" id="ARBA00023242"/>
    </source>
</evidence>
<gene>
    <name evidence="11" type="ORF">FSB_LOCUS31109</name>
</gene>
<evidence type="ECO:0000313" key="11">
    <source>
        <dbReference type="EMBL" id="SPD03227.1"/>
    </source>
</evidence>
<dbReference type="InterPro" id="IPR017930">
    <property type="entry name" value="Myb_dom"/>
</dbReference>
<comment type="subcellular location">
    <subcellularLocation>
        <location evidence="1">Nucleus</location>
    </subcellularLocation>
</comment>
<dbReference type="GO" id="GO:0000981">
    <property type="term" value="F:DNA-binding transcription factor activity, RNA polymerase II-specific"/>
    <property type="evidence" value="ECO:0007669"/>
    <property type="project" value="TreeGrafter"/>
</dbReference>
<feature type="domain" description="HTH myb-type" evidence="10">
    <location>
        <begin position="151"/>
        <end position="201"/>
    </location>
</feature>
<feature type="region of interest" description="Disordered" evidence="7">
    <location>
        <begin position="215"/>
        <end position="236"/>
    </location>
</feature>
<evidence type="ECO:0000256" key="4">
    <source>
        <dbReference type="ARBA" id="ARBA00023125"/>
    </source>
</evidence>
<keyword evidence="4" id="KW-0238">DNA-binding</keyword>
<dbReference type="GO" id="GO:0005634">
    <property type="term" value="C:nucleus"/>
    <property type="evidence" value="ECO:0007669"/>
    <property type="project" value="UniProtKB-SubCell"/>
</dbReference>
<feature type="region of interest" description="Disordered" evidence="7">
    <location>
        <begin position="256"/>
        <end position="287"/>
    </location>
</feature>
<feature type="domain" description="Myb-like" evidence="8">
    <location>
        <begin position="147"/>
        <end position="197"/>
    </location>
</feature>
<dbReference type="InterPro" id="IPR001005">
    <property type="entry name" value="SANT/Myb"/>
</dbReference>
<dbReference type="CDD" id="cd00167">
    <property type="entry name" value="SANT"/>
    <property type="match status" value="3"/>
</dbReference>
<protein>
    <submittedName>
        <fullName evidence="11">Uncharacterized protein</fullName>
    </submittedName>
</protein>
<dbReference type="SMART" id="SM00717">
    <property type="entry name" value="SANT"/>
    <property type="match status" value="3"/>
</dbReference>
<dbReference type="PANTHER" id="PTHR45614">
    <property type="entry name" value="MYB PROTEIN-RELATED"/>
    <property type="match status" value="1"/>
</dbReference>
<evidence type="ECO:0000259" key="10">
    <source>
        <dbReference type="PROSITE" id="PS51294"/>
    </source>
</evidence>
<dbReference type="InterPro" id="IPR017884">
    <property type="entry name" value="SANT_dom"/>
</dbReference>
<evidence type="ECO:0000259" key="9">
    <source>
        <dbReference type="PROSITE" id="PS51293"/>
    </source>
</evidence>
<dbReference type="FunFam" id="1.10.10.60:FF:000016">
    <property type="entry name" value="Transcriptional activator Myb isoform A"/>
    <property type="match status" value="1"/>
</dbReference>
<keyword evidence="2" id="KW-0677">Repeat</keyword>
<dbReference type="Gene3D" id="1.10.10.60">
    <property type="entry name" value="Homeodomain-like"/>
    <property type="match status" value="3"/>
</dbReference>
<accession>A0A2N9GL97</accession>
<dbReference type="InterPro" id="IPR050560">
    <property type="entry name" value="MYB_TF"/>
</dbReference>
<sequence>MMEEIKECATNMKKEGMVSTTICDNAVPNSKPVSFQGRMTGPTRRSTKGGWTENEDETLAIAVQKFNGKNWKKIAECVSHRTADQCLHRWQKVLNPNLVKGPWSKEEDDLIIDLVAKQGKRKWSEIAKSLPGRIGKQCRERWHNHLNPDIKKTAWTKDEEQTLIKAHQKYGNKWAEIAKLLDGRTENSIKNHWNCSVKKREEFLFLAYGSDLHSHKTKAESGKPEEIKQSLDQKVNRERSADTCSLDLVLGIAHGKEIGSQPSNNSDTFRESHHRSVQSNELRNTSSIKVKVTHEPGEFINSSTSEALSGSLQLSLSAPSDVGNFFHGPSPPVSVEGLSKSSYGPQVNVLAADYSEDRNSKLRSQSKNSLSYLLETGSFPSIGSFIQTTSSPVSFHTPPTQNEGITIDCSNLESKLRSAARSFKNTPSIIRKRRLQISKNVDHVNNDDTCLQEVRNNSVNGPHLLDLNSPHRHDLNSVLLSNEEQLVVPPRKSQKLETSVVKSIEKCLEHEFDVEWDSANSAYS</sequence>
<dbReference type="PANTHER" id="PTHR45614:SF232">
    <property type="entry name" value="TRANSCRIPTION FACTOR MYB3R-2"/>
    <property type="match status" value="1"/>
</dbReference>
<keyword evidence="3" id="KW-0805">Transcription regulation</keyword>
<dbReference type="GO" id="GO:0000978">
    <property type="term" value="F:RNA polymerase II cis-regulatory region sequence-specific DNA binding"/>
    <property type="evidence" value="ECO:0007669"/>
    <property type="project" value="TreeGrafter"/>
</dbReference>
<reference evidence="11" key="1">
    <citation type="submission" date="2018-02" db="EMBL/GenBank/DDBJ databases">
        <authorList>
            <person name="Cohen D.B."/>
            <person name="Kent A.D."/>
        </authorList>
    </citation>
    <scope>NUCLEOTIDE SEQUENCE</scope>
</reference>
<organism evidence="11">
    <name type="scientific">Fagus sylvatica</name>
    <name type="common">Beechnut</name>
    <dbReference type="NCBI Taxonomy" id="28930"/>
    <lineage>
        <taxon>Eukaryota</taxon>
        <taxon>Viridiplantae</taxon>
        <taxon>Streptophyta</taxon>
        <taxon>Embryophyta</taxon>
        <taxon>Tracheophyta</taxon>
        <taxon>Spermatophyta</taxon>
        <taxon>Magnoliopsida</taxon>
        <taxon>eudicotyledons</taxon>
        <taxon>Gunneridae</taxon>
        <taxon>Pentapetalae</taxon>
        <taxon>rosids</taxon>
        <taxon>fabids</taxon>
        <taxon>Fagales</taxon>
        <taxon>Fagaceae</taxon>
        <taxon>Fagus</taxon>
    </lineage>
</organism>
<feature type="domain" description="Myb-like" evidence="8">
    <location>
        <begin position="95"/>
        <end position="146"/>
    </location>
</feature>
<dbReference type="AlphaFoldDB" id="A0A2N9GL97"/>
<dbReference type="PROSITE" id="PS50090">
    <property type="entry name" value="MYB_LIKE"/>
    <property type="match status" value="3"/>
</dbReference>
<evidence type="ECO:0000256" key="3">
    <source>
        <dbReference type="ARBA" id="ARBA00023015"/>
    </source>
</evidence>
<evidence type="ECO:0000256" key="7">
    <source>
        <dbReference type="SAM" id="MobiDB-lite"/>
    </source>
</evidence>
<feature type="domain" description="HTH myb-type" evidence="10">
    <location>
        <begin position="95"/>
        <end position="150"/>
    </location>
</feature>
<dbReference type="SUPFAM" id="SSF46689">
    <property type="entry name" value="Homeodomain-like"/>
    <property type="match status" value="2"/>
</dbReference>
<evidence type="ECO:0000259" key="8">
    <source>
        <dbReference type="PROSITE" id="PS50090"/>
    </source>
</evidence>
<dbReference type="PROSITE" id="PS51294">
    <property type="entry name" value="HTH_MYB"/>
    <property type="match status" value="3"/>
</dbReference>
<dbReference type="InterPro" id="IPR009057">
    <property type="entry name" value="Homeodomain-like_sf"/>
</dbReference>
<evidence type="ECO:0000256" key="5">
    <source>
        <dbReference type="ARBA" id="ARBA00023163"/>
    </source>
</evidence>
<evidence type="ECO:0000256" key="1">
    <source>
        <dbReference type="ARBA" id="ARBA00004123"/>
    </source>
</evidence>
<dbReference type="PROSITE" id="PS51293">
    <property type="entry name" value="SANT"/>
    <property type="match status" value="1"/>
</dbReference>
<proteinExistence type="predicted"/>
<name>A0A2N9GL97_FAGSY</name>